<dbReference type="Pfam" id="PF17177">
    <property type="entry name" value="PPR_long"/>
    <property type="match status" value="1"/>
</dbReference>
<evidence type="ECO:0000313" key="5">
    <source>
        <dbReference type="Proteomes" id="UP000654075"/>
    </source>
</evidence>
<keyword evidence="1" id="KW-0677">Repeat</keyword>
<comment type="caution">
    <text evidence="4">The sequence shown here is derived from an EMBL/GenBank/DDBJ whole genome shotgun (WGS) entry which is preliminary data.</text>
</comment>
<name>A0A813G031_POLGL</name>
<evidence type="ECO:0000313" key="4">
    <source>
        <dbReference type="EMBL" id="CAE8620168.1"/>
    </source>
</evidence>
<dbReference type="PROSITE" id="PS51375">
    <property type="entry name" value="PPR"/>
    <property type="match status" value="3"/>
</dbReference>
<dbReference type="OrthoDB" id="42736at2759"/>
<feature type="non-terminal residue" evidence="4">
    <location>
        <position position="177"/>
    </location>
</feature>
<feature type="domain" description="PROP1-like PPR" evidence="3">
    <location>
        <begin position="47"/>
        <end position="166"/>
    </location>
</feature>
<evidence type="ECO:0000256" key="1">
    <source>
        <dbReference type="ARBA" id="ARBA00022737"/>
    </source>
</evidence>
<sequence length="177" mass="19583">KLLSMGLSPNPTGVGKLMEAAAKAGSLERAEHWFQFLNDDLLRETQQVGDVKFNILINAAAKGGRKADAFRWFDRMVAAGLMPDHFSYLSLIEACSEVGDSAKAEELLAQMLRSRVQPELSSYNSVLDACGKEGRAERAEEMLYGMKAFQLAPDTVQNDVQIMRRFAQTDGHNRAQS</sequence>
<feature type="repeat" description="PPR" evidence="2">
    <location>
        <begin position="119"/>
        <end position="153"/>
    </location>
</feature>
<dbReference type="InterPro" id="IPR033443">
    <property type="entry name" value="PROP1-like_PPR_dom"/>
</dbReference>
<dbReference type="Proteomes" id="UP000654075">
    <property type="component" value="Unassembled WGS sequence"/>
</dbReference>
<gene>
    <name evidence="4" type="ORF">PGLA1383_LOCUS37734</name>
</gene>
<accession>A0A813G031</accession>
<protein>
    <recommendedName>
        <fullName evidence="3">PROP1-like PPR domain-containing protein</fullName>
    </recommendedName>
</protein>
<dbReference type="AlphaFoldDB" id="A0A813G031"/>
<proteinExistence type="predicted"/>
<dbReference type="PANTHER" id="PTHR47447">
    <property type="entry name" value="OS03G0856100 PROTEIN"/>
    <property type="match status" value="1"/>
</dbReference>
<feature type="repeat" description="PPR" evidence="2">
    <location>
        <begin position="84"/>
        <end position="118"/>
    </location>
</feature>
<dbReference type="Gene3D" id="1.25.40.10">
    <property type="entry name" value="Tetratricopeptide repeat domain"/>
    <property type="match status" value="1"/>
</dbReference>
<keyword evidence="5" id="KW-1185">Reference proteome</keyword>
<evidence type="ECO:0000259" key="3">
    <source>
        <dbReference type="Pfam" id="PF17177"/>
    </source>
</evidence>
<evidence type="ECO:0000256" key="2">
    <source>
        <dbReference type="PROSITE-ProRule" id="PRU00708"/>
    </source>
</evidence>
<dbReference type="InterPro" id="IPR002885">
    <property type="entry name" value="PPR_rpt"/>
</dbReference>
<dbReference type="NCBIfam" id="TIGR00756">
    <property type="entry name" value="PPR"/>
    <property type="match status" value="3"/>
</dbReference>
<dbReference type="InterPro" id="IPR011990">
    <property type="entry name" value="TPR-like_helical_dom_sf"/>
</dbReference>
<dbReference type="PANTHER" id="PTHR47447:SF17">
    <property type="entry name" value="OS12G0638900 PROTEIN"/>
    <property type="match status" value="1"/>
</dbReference>
<dbReference type="EMBL" id="CAJNNV010027366">
    <property type="protein sequence ID" value="CAE8620168.1"/>
    <property type="molecule type" value="Genomic_DNA"/>
</dbReference>
<reference evidence="4" key="1">
    <citation type="submission" date="2021-02" db="EMBL/GenBank/DDBJ databases">
        <authorList>
            <person name="Dougan E. K."/>
            <person name="Rhodes N."/>
            <person name="Thang M."/>
            <person name="Chan C."/>
        </authorList>
    </citation>
    <scope>NUCLEOTIDE SEQUENCE</scope>
</reference>
<feature type="repeat" description="PPR" evidence="2">
    <location>
        <begin position="49"/>
        <end position="83"/>
    </location>
</feature>
<organism evidence="4 5">
    <name type="scientific">Polarella glacialis</name>
    <name type="common">Dinoflagellate</name>
    <dbReference type="NCBI Taxonomy" id="89957"/>
    <lineage>
        <taxon>Eukaryota</taxon>
        <taxon>Sar</taxon>
        <taxon>Alveolata</taxon>
        <taxon>Dinophyceae</taxon>
        <taxon>Suessiales</taxon>
        <taxon>Suessiaceae</taxon>
        <taxon>Polarella</taxon>
    </lineage>
</organism>